<dbReference type="GO" id="GO:0016491">
    <property type="term" value="F:oxidoreductase activity"/>
    <property type="evidence" value="ECO:0007669"/>
    <property type="project" value="InterPro"/>
</dbReference>
<dbReference type="Pfam" id="PF04879">
    <property type="entry name" value="Molybdop_Fe4S4"/>
    <property type="match status" value="1"/>
</dbReference>
<dbReference type="SUPFAM" id="SSF50692">
    <property type="entry name" value="ADC-like"/>
    <property type="match status" value="1"/>
</dbReference>
<dbReference type="RefSeq" id="WP_015775608.1">
    <property type="nucleotide sequence ID" value="NC_013173.1"/>
</dbReference>
<dbReference type="PANTHER" id="PTHR43742:SF6">
    <property type="entry name" value="OXIDOREDUCTASE YYAE-RELATED"/>
    <property type="match status" value="1"/>
</dbReference>
<keyword evidence="2" id="KW-0479">Metal-binding</keyword>
<evidence type="ECO:0000313" key="7">
    <source>
        <dbReference type="Proteomes" id="UP000002216"/>
    </source>
</evidence>
<feature type="domain" description="4Fe-4S Mo/W bis-MGD-type" evidence="5">
    <location>
        <begin position="3"/>
        <end position="60"/>
    </location>
</feature>
<evidence type="ECO:0000259" key="5">
    <source>
        <dbReference type="PROSITE" id="PS51669"/>
    </source>
</evidence>
<dbReference type="AlphaFoldDB" id="C7LQL5"/>
<dbReference type="Gene3D" id="2.20.25.90">
    <property type="entry name" value="ADC-like domains"/>
    <property type="match status" value="1"/>
</dbReference>
<comment type="similarity">
    <text evidence="1">Belongs to the prokaryotic molybdopterin-containing oxidoreductase family.</text>
</comment>
<protein>
    <submittedName>
        <fullName evidence="6">Molybdopterin oxidoreductase</fullName>
    </submittedName>
</protein>
<dbReference type="GO" id="GO:0051536">
    <property type="term" value="F:iron-sulfur cluster binding"/>
    <property type="evidence" value="ECO:0007669"/>
    <property type="project" value="UniProtKB-KW"/>
</dbReference>
<dbReference type="Proteomes" id="UP000002216">
    <property type="component" value="Chromosome"/>
</dbReference>
<dbReference type="SUPFAM" id="SSF53706">
    <property type="entry name" value="Formate dehydrogenase/DMSO reductase, domains 1-3"/>
    <property type="match status" value="1"/>
</dbReference>
<evidence type="ECO:0000313" key="6">
    <source>
        <dbReference type="EMBL" id="ACU91521.1"/>
    </source>
</evidence>
<evidence type="ECO:0000256" key="3">
    <source>
        <dbReference type="ARBA" id="ARBA00023004"/>
    </source>
</evidence>
<keyword evidence="4" id="KW-0411">Iron-sulfur</keyword>
<dbReference type="KEGG" id="dba:Dbac_3449"/>
<dbReference type="InterPro" id="IPR050612">
    <property type="entry name" value="Prok_Mopterin_Oxidored"/>
</dbReference>
<proteinExistence type="inferred from homology"/>
<dbReference type="Gene3D" id="3.40.228.10">
    <property type="entry name" value="Dimethylsulfoxide Reductase, domain 2"/>
    <property type="match status" value="1"/>
</dbReference>
<evidence type="ECO:0000256" key="4">
    <source>
        <dbReference type="ARBA" id="ARBA00023014"/>
    </source>
</evidence>
<dbReference type="GO" id="GO:0043546">
    <property type="term" value="F:molybdopterin cofactor binding"/>
    <property type="evidence" value="ECO:0007669"/>
    <property type="project" value="InterPro"/>
</dbReference>
<dbReference type="PANTHER" id="PTHR43742">
    <property type="entry name" value="TRIMETHYLAMINE-N-OXIDE REDUCTASE"/>
    <property type="match status" value="1"/>
</dbReference>
<dbReference type="GO" id="GO:0046872">
    <property type="term" value="F:metal ion binding"/>
    <property type="evidence" value="ECO:0007669"/>
    <property type="project" value="UniProtKB-KW"/>
</dbReference>
<dbReference type="PROSITE" id="PS51669">
    <property type="entry name" value="4FE4S_MOW_BIS_MGD"/>
    <property type="match status" value="1"/>
</dbReference>
<dbReference type="InterPro" id="IPR006656">
    <property type="entry name" value="Mopterin_OxRdtase"/>
</dbReference>
<dbReference type="Pfam" id="PF01568">
    <property type="entry name" value="Molydop_binding"/>
    <property type="match status" value="1"/>
</dbReference>
<dbReference type="eggNOG" id="COG0243">
    <property type="taxonomic scope" value="Bacteria"/>
</dbReference>
<reference evidence="6 7" key="1">
    <citation type="journal article" date="2009" name="Stand. Genomic Sci.">
        <title>Complete genome sequence of Desulfomicrobium baculatum type strain (X).</title>
        <authorList>
            <person name="Copeland A."/>
            <person name="Spring S."/>
            <person name="Goker M."/>
            <person name="Schneider S."/>
            <person name="Lapidus A."/>
            <person name="Del Rio T.G."/>
            <person name="Tice H."/>
            <person name="Cheng J.F."/>
            <person name="Chen F."/>
            <person name="Nolan M."/>
            <person name="Bruce D."/>
            <person name="Goodwin L."/>
            <person name="Pitluck S."/>
            <person name="Ivanova N."/>
            <person name="Mavrommatis K."/>
            <person name="Ovchinnikova G."/>
            <person name="Pati A."/>
            <person name="Chen A."/>
            <person name="Palaniappan K."/>
            <person name="Land M."/>
            <person name="Hauser L."/>
            <person name="Chang Y.J."/>
            <person name="Jeffries C.C."/>
            <person name="Meincke L."/>
            <person name="Sims D."/>
            <person name="Brettin T."/>
            <person name="Detter J.C."/>
            <person name="Han C."/>
            <person name="Chain P."/>
            <person name="Bristow J."/>
            <person name="Eisen J.A."/>
            <person name="Markowitz V."/>
            <person name="Hugenholtz P."/>
            <person name="Kyrpides N.C."/>
            <person name="Klenk H.P."/>
            <person name="Lucas S."/>
        </authorList>
    </citation>
    <scope>NUCLEOTIDE SEQUENCE [LARGE SCALE GENOMIC DNA]</scope>
    <source>
        <strain evidence="7">DSM 4028 / VKM B-1378 / X</strain>
    </source>
</reference>
<dbReference type="SMART" id="SM00926">
    <property type="entry name" value="Molybdop_Fe4S4"/>
    <property type="match status" value="1"/>
</dbReference>
<evidence type="ECO:0000256" key="1">
    <source>
        <dbReference type="ARBA" id="ARBA00010312"/>
    </source>
</evidence>
<dbReference type="Pfam" id="PF00384">
    <property type="entry name" value="Molybdopterin"/>
    <property type="match status" value="1"/>
</dbReference>
<dbReference type="HOGENOM" id="CLU_000422_13_3_7"/>
<evidence type="ECO:0000256" key="2">
    <source>
        <dbReference type="ARBA" id="ARBA00022723"/>
    </source>
</evidence>
<dbReference type="Gene3D" id="2.40.40.20">
    <property type="match status" value="1"/>
</dbReference>
<gene>
    <name evidence="6" type="ordered locus">Dbac_3449</name>
</gene>
<sequence>MNDTIVPTTCTRDCPNTCGLLARIRDGRLIALNADPAHPLTRGVTCVKAARYIKRIYSPERIIRPLIRDSHSQPWRNATWDEVLDTVASRLQTIAAESGPEAILYYQGYGERTALKLLNRYFFNLFGGVSTPVGSLCGGTGQGAQDLDFGKRVSHDPLDHYNSRSMILWGRNPASTNVSLVPVIREIRRRGGRVVLIDPASSKSASLVDRHIAPKPGTDAFLAMAVAKLILAQGAEDRAFMENHSVCADTYLSILAGYSAEELCTRCDVSVEDARFLAETLMRQKPTSTLLGWGLHRHEEAHLSIRAIDALAALSGNIGVSGGGVSQGFEEYGPYDQRLWGDDLNPPRRTLLLPRIGEEILTARDPEIRMIYVTAANPVCMAPNTSKMIAAFRKAEFVVYSGHFLDDTADQAHVFLPATTFLEEEDVMASYGHNYVGPVNPAIAPVGQCHSEFQMFHDLAGRFDFADRFQRSVTDWLHDLCAPIREQGCSMAELRKGAFRLNAPIVPYADKNFPTPSGKFQFMTEFEPGDLGRADPAFPYRLLTIAPHGFICSERTMDDHSPLPVVILAEEEARRSGLKDGDEVVVESRTGSVRARIEIRAGQRGDILVAERGGWLKAGHGLNRLTRDISSTVGRGTPYYETRVRVLKSA</sequence>
<dbReference type="Gene3D" id="3.30.2070.10">
    <property type="entry name" value="Formate dehydrogenase/DMSO reductase"/>
    <property type="match status" value="1"/>
</dbReference>
<dbReference type="InterPro" id="IPR006657">
    <property type="entry name" value="MoPterin_dinucl-bd_dom"/>
</dbReference>
<dbReference type="InterPro" id="IPR006963">
    <property type="entry name" value="Mopterin_OxRdtase_4Fe-4S_dom"/>
</dbReference>
<dbReference type="Gene3D" id="3.40.50.740">
    <property type="match status" value="1"/>
</dbReference>
<keyword evidence="7" id="KW-1185">Reference proteome</keyword>
<accession>C7LQL5</accession>
<keyword evidence="3" id="KW-0408">Iron</keyword>
<dbReference type="OrthoDB" id="9810782at2"/>
<dbReference type="STRING" id="525897.Dbac_3449"/>
<dbReference type="EMBL" id="CP001629">
    <property type="protein sequence ID" value="ACU91521.1"/>
    <property type="molecule type" value="Genomic_DNA"/>
</dbReference>
<name>C7LQL5_DESBD</name>
<dbReference type="InterPro" id="IPR009010">
    <property type="entry name" value="Asp_de-COase-like_dom_sf"/>
</dbReference>
<organism evidence="6 7">
    <name type="scientific">Desulfomicrobium baculatum (strain DSM 4028 / VKM B-1378 / X)</name>
    <name type="common">Desulfovibrio baculatus</name>
    <dbReference type="NCBI Taxonomy" id="525897"/>
    <lineage>
        <taxon>Bacteria</taxon>
        <taxon>Pseudomonadati</taxon>
        <taxon>Thermodesulfobacteriota</taxon>
        <taxon>Desulfovibrionia</taxon>
        <taxon>Desulfovibrionales</taxon>
        <taxon>Desulfomicrobiaceae</taxon>
        <taxon>Desulfomicrobium</taxon>
    </lineage>
</organism>